<dbReference type="PROSITE" id="PS00800">
    <property type="entry name" value="PECTINESTERASE_1"/>
    <property type="match status" value="1"/>
</dbReference>
<dbReference type="UniPathway" id="UPA00545">
    <property type="reaction ID" value="UER00823"/>
</dbReference>
<dbReference type="InterPro" id="IPR000070">
    <property type="entry name" value="Pectinesterase_cat"/>
</dbReference>
<keyword evidence="9" id="KW-0732">Signal</keyword>
<dbReference type="Pfam" id="PF01095">
    <property type="entry name" value="Pectinesterase"/>
    <property type="match status" value="1"/>
</dbReference>
<dbReference type="EMBL" id="JACBKZ010000015">
    <property type="protein sequence ID" value="KAF5931469.1"/>
    <property type="molecule type" value="Genomic_DNA"/>
</dbReference>
<evidence type="ECO:0000256" key="5">
    <source>
        <dbReference type="ARBA" id="ARBA00022512"/>
    </source>
</evidence>
<dbReference type="EC" id="3.1.1.11" evidence="4 9"/>
<dbReference type="SUPFAM" id="SSF51126">
    <property type="entry name" value="Pectin lyase-like"/>
    <property type="match status" value="1"/>
</dbReference>
<dbReference type="InterPro" id="IPR012334">
    <property type="entry name" value="Pectin_lyas_fold"/>
</dbReference>
<evidence type="ECO:0000256" key="7">
    <source>
        <dbReference type="ARBA" id="ARBA00023085"/>
    </source>
</evidence>
<feature type="chain" id="PRO_5029942831" description="Pectinesterase" evidence="9">
    <location>
        <begin position="26"/>
        <end position="388"/>
    </location>
</feature>
<dbReference type="GO" id="GO:0045490">
    <property type="term" value="P:pectin catabolic process"/>
    <property type="evidence" value="ECO:0007669"/>
    <property type="project" value="UniProtKB-UniRule"/>
</dbReference>
<evidence type="ECO:0000256" key="9">
    <source>
        <dbReference type="RuleBase" id="RU000589"/>
    </source>
</evidence>
<dbReference type="Proteomes" id="UP000593564">
    <property type="component" value="Unassembled WGS sequence"/>
</dbReference>
<keyword evidence="6 9" id="KW-0378">Hydrolase</keyword>
<evidence type="ECO:0000259" key="10">
    <source>
        <dbReference type="Pfam" id="PF01095"/>
    </source>
</evidence>
<comment type="catalytic activity">
    <reaction evidence="8 9">
        <text>[(1-&gt;4)-alpha-D-galacturonosyl methyl ester](n) + n H2O = [(1-&gt;4)-alpha-D-galacturonosyl](n) + n methanol + n H(+)</text>
        <dbReference type="Rhea" id="RHEA:22380"/>
        <dbReference type="Rhea" id="RHEA-COMP:14570"/>
        <dbReference type="Rhea" id="RHEA-COMP:14573"/>
        <dbReference type="ChEBI" id="CHEBI:15377"/>
        <dbReference type="ChEBI" id="CHEBI:15378"/>
        <dbReference type="ChEBI" id="CHEBI:17790"/>
        <dbReference type="ChEBI" id="CHEBI:140522"/>
        <dbReference type="ChEBI" id="CHEBI:140523"/>
        <dbReference type="EC" id="3.1.1.11"/>
    </reaction>
</comment>
<dbReference type="AlphaFoldDB" id="A0A7J7FT54"/>
<reference evidence="12" key="1">
    <citation type="journal article" date="2020" name="Nat. Commun.">
        <title>Genome assembly of wild tea tree DASZ reveals pedigree and selection history of tea varieties.</title>
        <authorList>
            <person name="Zhang W."/>
            <person name="Zhang Y."/>
            <person name="Qiu H."/>
            <person name="Guo Y."/>
            <person name="Wan H."/>
            <person name="Zhang X."/>
            <person name="Scossa F."/>
            <person name="Alseekh S."/>
            <person name="Zhang Q."/>
            <person name="Wang P."/>
            <person name="Xu L."/>
            <person name="Schmidt M.H."/>
            <person name="Jia X."/>
            <person name="Li D."/>
            <person name="Zhu A."/>
            <person name="Guo F."/>
            <person name="Chen W."/>
            <person name="Ni D."/>
            <person name="Usadel B."/>
            <person name="Fernie A.R."/>
            <person name="Wen W."/>
        </authorList>
    </citation>
    <scope>NUCLEOTIDE SEQUENCE [LARGE SCALE GENOMIC DNA]</scope>
    <source>
        <strain evidence="12">cv. G240</strain>
    </source>
</reference>
<evidence type="ECO:0000256" key="4">
    <source>
        <dbReference type="ARBA" id="ARBA00013229"/>
    </source>
</evidence>
<comment type="subcellular location">
    <subcellularLocation>
        <location evidence="1 9">Secreted</location>
        <location evidence="1 9">Cell wall</location>
    </subcellularLocation>
</comment>
<dbReference type="PROSITE" id="PS51257">
    <property type="entry name" value="PROKAR_LIPOPROTEIN"/>
    <property type="match status" value="1"/>
</dbReference>
<name>A0A7J7FT54_CAMSI</name>
<evidence type="ECO:0000256" key="6">
    <source>
        <dbReference type="ARBA" id="ARBA00022801"/>
    </source>
</evidence>
<evidence type="ECO:0000256" key="2">
    <source>
        <dbReference type="ARBA" id="ARBA00005184"/>
    </source>
</evidence>
<protein>
    <recommendedName>
        <fullName evidence="4 9">Pectinesterase</fullName>
        <ecNumber evidence="4 9">3.1.1.11</ecNumber>
    </recommendedName>
</protein>
<evidence type="ECO:0000256" key="3">
    <source>
        <dbReference type="ARBA" id="ARBA00008891"/>
    </source>
</evidence>
<dbReference type="GO" id="GO:0042545">
    <property type="term" value="P:cell wall modification"/>
    <property type="evidence" value="ECO:0007669"/>
    <property type="project" value="UniProtKB-UniRule"/>
</dbReference>
<accession>A0A7J7FT54</accession>
<reference evidence="11 12" key="2">
    <citation type="submission" date="2020-07" db="EMBL/GenBank/DDBJ databases">
        <title>Genome assembly of wild tea tree DASZ reveals pedigree and selection history of tea varieties.</title>
        <authorList>
            <person name="Zhang W."/>
        </authorList>
    </citation>
    <scope>NUCLEOTIDE SEQUENCE [LARGE SCALE GENOMIC DNA]</scope>
    <source>
        <strain evidence="12">cv. G240</strain>
        <tissue evidence="11">Leaf</tissue>
    </source>
</reference>
<comment type="similarity">
    <text evidence="3">Belongs to the pectinesterase family.</text>
</comment>
<dbReference type="InterPro" id="IPR018040">
    <property type="entry name" value="Pectinesterase_Tyr_AS"/>
</dbReference>
<organism evidence="11 12">
    <name type="scientific">Camellia sinensis</name>
    <name type="common">Tea plant</name>
    <name type="synonym">Thea sinensis</name>
    <dbReference type="NCBI Taxonomy" id="4442"/>
    <lineage>
        <taxon>Eukaryota</taxon>
        <taxon>Viridiplantae</taxon>
        <taxon>Streptophyta</taxon>
        <taxon>Embryophyta</taxon>
        <taxon>Tracheophyta</taxon>
        <taxon>Spermatophyta</taxon>
        <taxon>Magnoliopsida</taxon>
        <taxon>eudicotyledons</taxon>
        <taxon>Gunneridae</taxon>
        <taxon>Pentapetalae</taxon>
        <taxon>asterids</taxon>
        <taxon>Ericales</taxon>
        <taxon>Theaceae</taxon>
        <taxon>Camellia</taxon>
    </lineage>
</organism>
<keyword evidence="12" id="KW-1185">Reference proteome</keyword>
<proteinExistence type="inferred from homology"/>
<keyword evidence="7 9" id="KW-0063">Aspartyl esterase</keyword>
<comment type="pathway">
    <text evidence="2 9">Glycan metabolism; pectin degradation; 2-dehydro-3-deoxy-D-gluconate from pectin: step 1/5.</text>
</comment>
<dbReference type="PANTHER" id="PTHR31321:SF81">
    <property type="entry name" value="PECTINESTERASE"/>
    <property type="match status" value="1"/>
</dbReference>
<evidence type="ECO:0000256" key="8">
    <source>
        <dbReference type="ARBA" id="ARBA00047928"/>
    </source>
</evidence>
<sequence length="388" mass="42596">MASKPHFQAILFLLSLSCLSLESYSLNLEREADYHKWISWHVNNFRKKTSLEAESTTRAPPGGIGSKLVLDTKLRNAEMNKVTINVSQDGAGNFKTIREAIGSIPLHNTRRVIVFIKPGVYREKIAVPRTLPFVTFIGESSGSDQPTITGNDTASVTGIDGRPLKTFQSATVAIDANYFVAVNMKFENTAAHEDGFAGGQAVALRISGTKAAFYNCSFMVLKTPFMITRAFTISIIASSKARLISFLAMASPFMRSNCNLNSIGKKVTSVTAQKRTNATLESGFSFKDSKVTGTRSGGGGVYLGRAWGDYSRVVFSYSYLDTIVLPQGWSDWGDPTRHSRVYYGEYKCSGPGANFTGRVPWARVLTDEEAQPFLGTYYISGDAWLIRP</sequence>
<keyword evidence="5 9" id="KW-0134">Cell wall</keyword>
<dbReference type="InterPro" id="IPR011050">
    <property type="entry name" value="Pectin_lyase_fold/virulence"/>
</dbReference>
<evidence type="ECO:0000313" key="12">
    <source>
        <dbReference type="Proteomes" id="UP000593564"/>
    </source>
</evidence>
<gene>
    <name evidence="11" type="ORF">HYC85_032342</name>
</gene>
<feature type="domain" description="Pectinesterase catalytic" evidence="10">
    <location>
        <begin position="84"/>
        <end position="382"/>
    </location>
</feature>
<dbReference type="GO" id="GO:0030599">
    <property type="term" value="F:pectinesterase activity"/>
    <property type="evidence" value="ECO:0007669"/>
    <property type="project" value="UniProtKB-UniRule"/>
</dbReference>
<dbReference type="Gene3D" id="2.160.20.10">
    <property type="entry name" value="Single-stranded right-handed beta-helix, Pectin lyase-like"/>
    <property type="match status" value="1"/>
</dbReference>
<keyword evidence="9" id="KW-0964">Secreted</keyword>
<keyword evidence="9" id="KW-0961">Cell wall biogenesis/degradation</keyword>
<evidence type="ECO:0000256" key="1">
    <source>
        <dbReference type="ARBA" id="ARBA00004191"/>
    </source>
</evidence>
<evidence type="ECO:0000313" key="11">
    <source>
        <dbReference type="EMBL" id="KAF5931469.1"/>
    </source>
</evidence>
<comment type="caution">
    <text evidence="11">The sequence shown here is derived from an EMBL/GenBank/DDBJ whole genome shotgun (WGS) entry which is preliminary data.</text>
</comment>
<dbReference type="PANTHER" id="PTHR31321">
    <property type="entry name" value="ACYL-COA THIOESTER HYDROLASE YBHC-RELATED"/>
    <property type="match status" value="1"/>
</dbReference>
<feature type="signal peptide" evidence="9">
    <location>
        <begin position="1"/>
        <end position="25"/>
    </location>
</feature>
<comment type="function">
    <text evidence="9">Acts in the modification of cell walls via demethylesterification of cell wall pectin.</text>
</comment>